<accession>A0A2T4HT53</accession>
<evidence type="ECO:0000313" key="6">
    <source>
        <dbReference type="Proteomes" id="UP000241206"/>
    </source>
</evidence>
<dbReference type="EMBL" id="PHHF01000058">
    <property type="protein sequence ID" value="PTD18975.1"/>
    <property type="molecule type" value="Genomic_DNA"/>
</dbReference>
<dbReference type="Pfam" id="PF08450">
    <property type="entry name" value="SGL"/>
    <property type="match status" value="1"/>
</dbReference>
<keyword evidence="3" id="KW-0479">Metal-binding</keyword>
<dbReference type="GO" id="GO:0019853">
    <property type="term" value="P:L-ascorbic acid biosynthetic process"/>
    <property type="evidence" value="ECO:0007669"/>
    <property type="project" value="TreeGrafter"/>
</dbReference>
<feature type="binding site" evidence="3">
    <location>
        <position position="101"/>
    </location>
    <ligand>
        <name>substrate</name>
    </ligand>
</feature>
<evidence type="ECO:0000259" key="4">
    <source>
        <dbReference type="Pfam" id="PF08450"/>
    </source>
</evidence>
<keyword evidence="3" id="KW-0862">Zinc</keyword>
<reference evidence="5 6" key="1">
    <citation type="submission" date="2017-11" db="EMBL/GenBank/DDBJ databases">
        <title>Sphingomonas oleivorans sp. nov., isolated from oil-contaminated soil.</title>
        <authorList>
            <person name="Wang L."/>
            <person name="Chen L."/>
        </authorList>
    </citation>
    <scope>NUCLEOTIDE SEQUENCE [LARGE SCALE GENOMIC DNA]</scope>
    <source>
        <strain evidence="5 6">K101</strain>
    </source>
</reference>
<comment type="caution">
    <text evidence="5">The sequence shown here is derived from an EMBL/GenBank/DDBJ whole genome shotgun (WGS) entry which is preliminary data.</text>
</comment>
<keyword evidence="6" id="KW-1185">Reference proteome</keyword>
<dbReference type="PRINTS" id="PR01790">
    <property type="entry name" value="SMP30FAMILY"/>
</dbReference>
<dbReference type="GO" id="GO:0005509">
    <property type="term" value="F:calcium ion binding"/>
    <property type="evidence" value="ECO:0007669"/>
    <property type="project" value="TreeGrafter"/>
</dbReference>
<dbReference type="GO" id="GO:0004341">
    <property type="term" value="F:gluconolactonase activity"/>
    <property type="evidence" value="ECO:0007669"/>
    <property type="project" value="TreeGrafter"/>
</dbReference>
<dbReference type="PANTHER" id="PTHR10907">
    <property type="entry name" value="REGUCALCIN"/>
    <property type="match status" value="1"/>
</dbReference>
<dbReference type="RefSeq" id="WP_015458663.1">
    <property type="nucleotide sequence ID" value="NZ_PHHF01000058.1"/>
</dbReference>
<feature type="binding site" evidence="3">
    <location>
        <position position="149"/>
    </location>
    <ligand>
        <name>a divalent metal cation</name>
        <dbReference type="ChEBI" id="CHEBI:60240"/>
    </ligand>
</feature>
<dbReference type="PANTHER" id="PTHR10907:SF47">
    <property type="entry name" value="REGUCALCIN"/>
    <property type="match status" value="1"/>
</dbReference>
<feature type="domain" description="SMP-30/Gluconolactonase/LRE-like region" evidence="4">
    <location>
        <begin position="15"/>
        <end position="256"/>
    </location>
</feature>
<feature type="active site" description="Proton donor/acceptor" evidence="2">
    <location>
        <position position="198"/>
    </location>
</feature>
<dbReference type="InterPro" id="IPR005511">
    <property type="entry name" value="SMP-30"/>
</dbReference>
<evidence type="ECO:0000256" key="1">
    <source>
        <dbReference type="ARBA" id="ARBA00008853"/>
    </source>
</evidence>
<sequence>MNNFRIVERSGRDMLGEGPCWSPVRDALFWVDIVGHRLHRLALGSGAVKSWDFDEPIGWAIERADRDDLVIGLKSGFAGLSLDPFAIDPIGSPEPDRPHNRLNDAKVDPQGRIWAGSKDDRDEEASGALYCLDADLGWTRLDDGYQVANGPAFSPDGRTLYHTDSGLRTVYAFDLASDGSLSNKRVFLRFKKEWGYPDGMTADAAGGLWIAHWGGGRISRFLPDGELDRSIRLPATNITSCAFAGERLDRLFVTSAAMGAEDEPLAGALFEVDTGMCGLPPVSFAG</sequence>
<dbReference type="Proteomes" id="UP000241206">
    <property type="component" value="Unassembled WGS sequence"/>
</dbReference>
<dbReference type="AlphaFoldDB" id="A0A2T4HT53"/>
<evidence type="ECO:0000256" key="3">
    <source>
        <dbReference type="PIRSR" id="PIRSR605511-2"/>
    </source>
</evidence>
<feature type="binding site" evidence="3">
    <location>
        <position position="17"/>
    </location>
    <ligand>
        <name>a divalent metal cation</name>
        <dbReference type="ChEBI" id="CHEBI:60240"/>
    </ligand>
</feature>
<evidence type="ECO:0000256" key="2">
    <source>
        <dbReference type="PIRSR" id="PIRSR605511-1"/>
    </source>
</evidence>
<dbReference type="SUPFAM" id="SSF63829">
    <property type="entry name" value="Calcium-dependent phosphotriesterase"/>
    <property type="match status" value="1"/>
</dbReference>
<comment type="similarity">
    <text evidence="1">Belongs to the SMP-30/CGR1 family.</text>
</comment>
<comment type="cofactor">
    <cofactor evidence="3">
        <name>Zn(2+)</name>
        <dbReference type="ChEBI" id="CHEBI:29105"/>
    </cofactor>
    <text evidence="3">Binds 1 divalent metal cation per subunit.</text>
</comment>
<name>A0A2T4HT53_9SPHN</name>
<feature type="binding site" evidence="3">
    <location>
        <position position="198"/>
    </location>
    <ligand>
        <name>a divalent metal cation</name>
        <dbReference type="ChEBI" id="CHEBI:60240"/>
    </ligand>
</feature>
<organism evidence="5 6">
    <name type="scientific">Edaphosphingomonas fennica</name>
    <dbReference type="NCBI Taxonomy" id="114404"/>
    <lineage>
        <taxon>Bacteria</taxon>
        <taxon>Pseudomonadati</taxon>
        <taxon>Pseudomonadota</taxon>
        <taxon>Alphaproteobacteria</taxon>
        <taxon>Sphingomonadales</taxon>
        <taxon>Rhizorhabdaceae</taxon>
        <taxon>Edaphosphingomonas</taxon>
    </lineage>
</organism>
<protein>
    <submittedName>
        <fullName evidence="5">SMP-30/gluconolactonase/LRE family protein</fullName>
    </submittedName>
</protein>
<dbReference type="InterPro" id="IPR011042">
    <property type="entry name" value="6-blade_b-propeller_TolB-like"/>
</dbReference>
<evidence type="ECO:0000313" key="5">
    <source>
        <dbReference type="EMBL" id="PTD18975.1"/>
    </source>
</evidence>
<dbReference type="InterPro" id="IPR013658">
    <property type="entry name" value="SGL"/>
</dbReference>
<proteinExistence type="inferred from homology"/>
<gene>
    <name evidence="5" type="ORF">CV103_14045</name>
</gene>
<feature type="binding site" evidence="3">
    <location>
        <position position="103"/>
    </location>
    <ligand>
        <name>substrate</name>
    </ligand>
</feature>
<dbReference type="Gene3D" id="2.120.10.30">
    <property type="entry name" value="TolB, C-terminal domain"/>
    <property type="match status" value="1"/>
</dbReference>